<reference evidence="7" key="1">
    <citation type="submission" date="2016-04" db="EMBL/GenBank/DDBJ databases">
        <authorList>
            <person name="Tabuchi Yagui T.R."/>
        </authorList>
    </citation>
    <scope>NUCLEOTIDE SEQUENCE [LARGE SCALE GENOMIC DNA]</scope>
    <source>
        <strain evidence="7">NIES-26</strain>
    </source>
</reference>
<feature type="repeat" description="TPR" evidence="3">
    <location>
        <begin position="544"/>
        <end position="577"/>
    </location>
</feature>
<accession>A0A367QY80</accession>
<dbReference type="InterPro" id="IPR041489">
    <property type="entry name" value="PDZ_6"/>
</dbReference>
<dbReference type="PANTHER" id="PTHR44858:SF1">
    <property type="entry name" value="UDP-N-ACETYLGLUCOSAMINE--PEPTIDE N-ACETYLGLUCOSAMINYLTRANSFERASE SPINDLY-RELATED"/>
    <property type="match status" value="1"/>
</dbReference>
<sequence>MLGTILDKRYRIIQQLGKGGFGETYLAEDIRRMERQCVVKRLQPTSKDPYTLREAKLFFDSEARTLAKLGQHDQIPDILDYFEENEEFYLVQELVEGNSLNQEMIPTQPLAETEVIGIISDVLNVLSYVHQCQVIHRDIKPSNLMRRYKDRKIVLIDFGAVKQVHTQYVNSQGQTTFSRVIGTPGYMPNEQAGGRPRFCSDIYSLGIVAIEALTGLHPSQLQEDPRTGEIIWHEYAKVSPQLTVIIDKMVRSHFSDRYQSTDEVLHDLKNLQFPPEPPLPPPNNKKLVLISAFLVLGLGAFGGIRYFGLHPNQVDNFFNQGLEKVEKEDWKGAIAAFDKAIGIDPKNGEVYLNRGNAHSQLKEPQKAIDDYNQALTYLEQDVAGIGVQWQISEETKLLTVTNVYEKTSAFEGGLKAGDRILAIDGQSTKGKTVSNAVKLIRSGKVGTPVTLDITRTTGGEFKLTLNRVSIPNSDRAFAYYNRGKANSELGNKQKAIDDYTEAININPNDTDAYYKRGIIRSELGNKQDAINDYTEVIRLNSNYADAYFKRGFIRYELGNISKAIEDYTEVIRINPNNDAAFYNRGVARHDQGNKQDAIEDYTKAIQINPNYTNAYINRGNALGNKQEAIADYTQAIAINPNYGLPYYNRGVAQGALGNDREAIADYTQAIRLEPNRADAYYNRGNARFRLEDKQGAIADLQKAAELYQQQGKQDLYQKTLSRISQLSVIKN</sequence>
<dbReference type="InterPro" id="IPR050498">
    <property type="entry name" value="Ycf3"/>
</dbReference>
<dbReference type="CDD" id="cd06782">
    <property type="entry name" value="cpPDZ_CPP-like"/>
    <property type="match status" value="1"/>
</dbReference>
<keyword evidence="2 3" id="KW-0802">TPR repeat</keyword>
<evidence type="ECO:0000256" key="1">
    <source>
        <dbReference type="ARBA" id="ARBA00022737"/>
    </source>
</evidence>
<evidence type="ECO:0008006" key="9">
    <source>
        <dbReference type="Google" id="ProtNLM"/>
    </source>
</evidence>
<feature type="repeat" description="TPR" evidence="3">
    <location>
        <begin position="314"/>
        <end position="347"/>
    </location>
</feature>
<dbReference type="AlphaFoldDB" id="A0A367QY80"/>
<evidence type="ECO:0000313" key="7">
    <source>
        <dbReference type="EMBL" id="RCJ28630.1"/>
    </source>
</evidence>
<dbReference type="PROSITE" id="PS50011">
    <property type="entry name" value="PROTEIN_KINASE_DOM"/>
    <property type="match status" value="1"/>
</dbReference>
<proteinExistence type="predicted"/>
<dbReference type="InterPro" id="IPR019734">
    <property type="entry name" value="TPR_rpt"/>
</dbReference>
<gene>
    <name evidence="7" type="ORF">A6770_23055</name>
</gene>
<feature type="repeat" description="TPR" evidence="3">
    <location>
        <begin position="510"/>
        <end position="543"/>
    </location>
</feature>
<dbReference type="GO" id="GO:0005524">
    <property type="term" value="F:ATP binding"/>
    <property type="evidence" value="ECO:0007669"/>
    <property type="project" value="UniProtKB-UniRule"/>
</dbReference>
<keyword evidence="4" id="KW-0547">Nucleotide-binding</keyword>
<feature type="repeat" description="TPR" evidence="3">
    <location>
        <begin position="677"/>
        <end position="710"/>
    </location>
</feature>
<dbReference type="InterPro" id="IPR036034">
    <property type="entry name" value="PDZ_sf"/>
</dbReference>
<feature type="repeat" description="TPR" evidence="3">
    <location>
        <begin position="348"/>
        <end position="381"/>
    </location>
</feature>
<dbReference type="SUPFAM" id="SSF50156">
    <property type="entry name" value="PDZ domain-like"/>
    <property type="match status" value="1"/>
</dbReference>
<dbReference type="Gene3D" id="1.25.40.10">
    <property type="entry name" value="Tetratricopeptide repeat domain"/>
    <property type="match status" value="4"/>
</dbReference>
<dbReference type="InterPro" id="IPR000719">
    <property type="entry name" value="Prot_kinase_dom"/>
</dbReference>
<feature type="binding site" evidence="4">
    <location>
        <position position="40"/>
    </location>
    <ligand>
        <name>ATP</name>
        <dbReference type="ChEBI" id="CHEBI:30616"/>
    </ligand>
</feature>
<feature type="repeat" description="TPR" evidence="3">
    <location>
        <begin position="578"/>
        <end position="611"/>
    </location>
</feature>
<keyword evidence="1" id="KW-0677">Repeat</keyword>
<dbReference type="PROSITE" id="PS50005">
    <property type="entry name" value="TPR"/>
    <property type="match status" value="8"/>
</dbReference>
<dbReference type="CDD" id="cd14014">
    <property type="entry name" value="STKc_PknB_like"/>
    <property type="match status" value="1"/>
</dbReference>
<evidence type="ECO:0000259" key="5">
    <source>
        <dbReference type="PROSITE" id="PS50011"/>
    </source>
</evidence>
<dbReference type="InterPro" id="IPR017441">
    <property type="entry name" value="Protein_kinase_ATP_BS"/>
</dbReference>
<dbReference type="InterPro" id="IPR001478">
    <property type="entry name" value="PDZ"/>
</dbReference>
<evidence type="ECO:0000259" key="6">
    <source>
        <dbReference type="PROSITE" id="PS50106"/>
    </source>
</evidence>
<dbReference type="PROSITE" id="PS50293">
    <property type="entry name" value="TPR_REGION"/>
    <property type="match status" value="3"/>
</dbReference>
<dbReference type="EMBL" id="LXQD01000296">
    <property type="protein sequence ID" value="RCJ28630.1"/>
    <property type="molecule type" value="Genomic_DNA"/>
</dbReference>
<dbReference type="Gene3D" id="2.30.42.10">
    <property type="match status" value="1"/>
</dbReference>
<dbReference type="SMART" id="SM00028">
    <property type="entry name" value="TPR"/>
    <property type="match status" value="9"/>
</dbReference>
<dbReference type="Pfam" id="PF00515">
    <property type="entry name" value="TPR_1"/>
    <property type="match status" value="2"/>
</dbReference>
<organism evidence="7 8">
    <name type="scientific">Nostoc minutum NIES-26</name>
    <dbReference type="NCBI Taxonomy" id="1844469"/>
    <lineage>
        <taxon>Bacteria</taxon>
        <taxon>Bacillati</taxon>
        <taxon>Cyanobacteriota</taxon>
        <taxon>Cyanophyceae</taxon>
        <taxon>Nostocales</taxon>
        <taxon>Nostocaceae</taxon>
        <taxon>Nostoc</taxon>
    </lineage>
</organism>
<feature type="repeat" description="TPR" evidence="3">
    <location>
        <begin position="476"/>
        <end position="509"/>
    </location>
</feature>
<protein>
    <recommendedName>
        <fullName evidence="9">Serine/threonine protein kinase</fullName>
    </recommendedName>
</protein>
<dbReference type="PANTHER" id="PTHR44858">
    <property type="entry name" value="TETRATRICOPEPTIDE REPEAT PROTEIN 6"/>
    <property type="match status" value="1"/>
</dbReference>
<dbReference type="Proteomes" id="UP000252107">
    <property type="component" value="Unassembled WGS sequence"/>
</dbReference>
<dbReference type="SUPFAM" id="SSF48452">
    <property type="entry name" value="TPR-like"/>
    <property type="match status" value="1"/>
</dbReference>
<comment type="caution">
    <text evidence="7">The sequence shown here is derived from an EMBL/GenBank/DDBJ whole genome shotgun (WGS) entry which is preliminary data.</text>
</comment>
<feature type="domain" description="Protein kinase" evidence="5">
    <location>
        <begin position="10"/>
        <end position="269"/>
    </location>
</feature>
<dbReference type="GO" id="GO:0004672">
    <property type="term" value="F:protein kinase activity"/>
    <property type="evidence" value="ECO:0007669"/>
    <property type="project" value="InterPro"/>
</dbReference>
<dbReference type="PROSITE" id="PS50106">
    <property type="entry name" value="PDZ"/>
    <property type="match status" value="1"/>
</dbReference>
<dbReference type="Gene3D" id="3.30.200.20">
    <property type="entry name" value="Phosphorylase Kinase, domain 1"/>
    <property type="match status" value="1"/>
</dbReference>
<keyword evidence="4" id="KW-0067">ATP-binding</keyword>
<dbReference type="SMART" id="SM00220">
    <property type="entry name" value="S_TKc"/>
    <property type="match status" value="1"/>
</dbReference>
<evidence type="ECO:0000313" key="8">
    <source>
        <dbReference type="Proteomes" id="UP000252107"/>
    </source>
</evidence>
<dbReference type="Pfam" id="PF13414">
    <property type="entry name" value="TPR_11"/>
    <property type="match status" value="2"/>
</dbReference>
<dbReference type="PROSITE" id="PS00107">
    <property type="entry name" value="PROTEIN_KINASE_ATP"/>
    <property type="match status" value="1"/>
</dbReference>
<dbReference type="InterPro" id="IPR011009">
    <property type="entry name" value="Kinase-like_dom_sf"/>
</dbReference>
<dbReference type="Pfam" id="PF13181">
    <property type="entry name" value="TPR_8"/>
    <property type="match status" value="2"/>
</dbReference>
<keyword evidence="8" id="KW-1185">Reference proteome</keyword>
<evidence type="ECO:0000256" key="3">
    <source>
        <dbReference type="PROSITE-ProRule" id="PRU00339"/>
    </source>
</evidence>
<evidence type="ECO:0000256" key="2">
    <source>
        <dbReference type="ARBA" id="ARBA00022803"/>
    </source>
</evidence>
<dbReference type="Pfam" id="PF17820">
    <property type="entry name" value="PDZ_6"/>
    <property type="match status" value="1"/>
</dbReference>
<dbReference type="Pfam" id="PF00069">
    <property type="entry name" value="Pkinase"/>
    <property type="match status" value="1"/>
</dbReference>
<dbReference type="InterPro" id="IPR011990">
    <property type="entry name" value="TPR-like_helical_dom_sf"/>
</dbReference>
<dbReference type="SUPFAM" id="SSF56112">
    <property type="entry name" value="Protein kinase-like (PK-like)"/>
    <property type="match status" value="1"/>
</dbReference>
<name>A0A367QY80_9NOSO</name>
<evidence type="ECO:0000256" key="4">
    <source>
        <dbReference type="PROSITE-ProRule" id="PRU10141"/>
    </source>
</evidence>
<feature type="repeat" description="TPR" evidence="3">
    <location>
        <begin position="643"/>
        <end position="676"/>
    </location>
</feature>
<dbReference type="Gene3D" id="1.10.510.10">
    <property type="entry name" value="Transferase(Phosphotransferase) domain 1"/>
    <property type="match status" value="1"/>
</dbReference>
<feature type="domain" description="PDZ" evidence="6">
    <location>
        <begin position="375"/>
        <end position="442"/>
    </location>
</feature>
<dbReference type="SMART" id="SM00228">
    <property type="entry name" value="PDZ"/>
    <property type="match status" value="1"/>
</dbReference>